<dbReference type="InterPro" id="IPR002591">
    <property type="entry name" value="Phosphodiest/P_Trfase"/>
</dbReference>
<accession>X1D315</accession>
<dbReference type="SUPFAM" id="SSF53649">
    <property type="entry name" value="Alkaline phosphatase-like"/>
    <property type="match status" value="1"/>
</dbReference>
<dbReference type="InterPro" id="IPR017850">
    <property type="entry name" value="Alkaline_phosphatase_core_sf"/>
</dbReference>
<evidence type="ECO:0000313" key="1">
    <source>
        <dbReference type="EMBL" id="GAH02645.1"/>
    </source>
</evidence>
<proteinExistence type="predicted"/>
<gene>
    <name evidence="1" type="ORF">S01H4_39850</name>
</gene>
<dbReference type="EMBL" id="BART01021637">
    <property type="protein sequence ID" value="GAH02645.1"/>
    <property type="molecule type" value="Genomic_DNA"/>
</dbReference>
<evidence type="ECO:0008006" key="2">
    <source>
        <dbReference type="Google" id="ProtNLM"/>
    </source>
</evidence>
<comment type="caution">
    <text evidence="1">The sequence shown here is derived from an EMBL/GenBank/DDBJ whole genome shotgun (WGS) entry which is preliminary data.</text>
</comment>
<protein>
    <recommendedName>
        <fullName evidence="2">Type I phosphodiesterase/nucleotide pyrophosphatase</fullName>
    </recommendedName>
</protein>
<name>X1D315_9ZZZZ</name>
<dbReference type="Pfam" id="PF01663">
    <property type="entry name" value="Phosphodiest"/>
    <property type="match status" value="1"/>
</dbReference>
<dbReference type="AlphaFoldDB" id="X1D315"/>
<feature type="non-terminal residue" evidence="1">
    <location>
        <position position="83"/>
    </location>
</feature>
<organism evidence="1">
    <name type="scientific">marine sediment metagenome</name>
    <dbReference type="NCBI Taxonomy" id="412755"/>
    <lineage>
        <taxon>unclassified sequences</taxon>
        <taxon>metagenomes</taxon>
        <taxon>ecological metagenomes</taxon>
    </lineage>
</organism>
<reference evidence="1" key="1">
    <citation type="journal article" date="2014" name="Front. Microbiol.">
        <title>High frequency of phylogenetically diverse reductive dehalogenase-homologous genes in deep subseafloor sedimentary metagenomes.</title>
        <authorList>
            <person name="Kawai M."/>
            <person name="Futagami T."/>
            <person name="Toyoda A."/>
            <person name="Takaki Y."/>
            <person name="Nishi S."/>
            <person name="Hori S."/>
            <person name="Arai W."/>
            <person name="Tsubouchi T."/>
            <person name="Morono Y."/>
            <person name="Uchiyama I."/>
            <person name="Ito T."/>
            <person name="Fujiyama A."/>
            <person name="Inagaki F."/>
            <person name="Takami H."/>
        </authorList>
    </citation>
    <scope>NUCLEOTIDE SEQUENCE</scope>
    <source>
        <strain evidence="1">Expedition CK06-06</strain>
    </source>
</reference>
<dbReference type="Gene3D" id="3.40.720.10">
    <property type="entry name" value="Alkaline Phosphatase, subunit A"/>
    <property type="match status" value="1"/>
</dbReference>
<sequence>MSQHSRTVIVGLDGVPFDMLKTLAQSGIMPNTQRLIGQGSLGPMRSSIPEISSVAWSSIITGVNPAEHGIFGFMDLISGSYKM</sequence>